<evidence type="ECO:0000313" key="1">
    <source>
        <dbReference type="EMBL" id="MBC3942092.1"/>
    </source>
</evidence>
<gene>
    <name evidence="1" type="ORF">H8S47_10425</name>
</gene>
<dbReference type="EMBL" id="JACONT010000020">
    <property type="protein sequence ID" value="MBC3942092.1"/>
    <property type="molecule type" value="Genomic_DNA"/>
</dbReference>
<accession>A0ABR7AP66</accession>
<comment type="caution">
    <text evidence="1">The sequence shown here is derived from an EMBL/GenBank/DDBJ whole genome shotgun (WGS) entry which is preliminary data.</text>
</comment>
<protein>
    <submittedName>
        <fullName evidence="1">Uncharacterized protein</fullName>
    </submittedName>
</protein>
<sequence length="91" mass="9208">MTITVNQQEWGTLTADQQSLIASIISENFKGETIEPASSGVSATAQVGGICQTGCDIAQAAAISLCGRLPFGQGICISLAKTAGDACRSAC</sequence>
<keyword evidence="2" id="KW-1185">Reference proteome</keyword>
<evidence type="ECO:0000313" key="2">
    <source>
        <dbReference type="Proteomes" id="UP000597613"/>
    </source>
</evidence>
<reference evidence="1 2" key="1">
    <citation type="submission" date="2020-08" db="EMBL/GenBank/DDBJ databases">
        <title>Putative novel bacterial strains isolated from necrotic wheat leaf tissues caused by Xanthomonas translucens.</title>
        <authorList>
            <person name="Tambong J.T."/>
        </authorList>
    </citation>
    <scope>NUCLEOTIDE SEQUENCE [LARGE SCALE GENOMIC DNA]</scope>
    <source>
        <strain evidence="2">DOAB 1063</strain>
    </source>
</reference>
<organism evidence="1 2">
    <name type="scientific">Sphingomonas albertensis</name>
    <dbReference type="NCBI Taxonomy" id="2762591"/>
    <lineage>
        <taxon>Bacteria</taxon>
        <taxon>Pseudomonadati</taxon>
        <taxon>Pseudomonadota</taxon>
        <taxon>Alphaproteobacteria</taxon>
        <taxon>Sphingomonadales</taxon>
        <taxon>Sphingomonadaceae</taxon>
        <taxon>Sphingomonas</taxon>
    </lineage>
</organism>
<dbReference type="Proteomes" id="UP000597613">
    <property type="component" value="Unassembled WGS sequence"/>
</dbReference>
<proteinExistence type="predicted"/>
<name>A0ABR7AP66_9SPHN</name>
<dbReference type="RefSeq" id="WP_187503807.1">
    <property type="nucleotide sequence ID" value="NZ_CP162536.1"/>
</dbReference>